<dbReference type="InterPro" id="IPR036236">
    <property type="entry name" value="Znf_C2H2_sf"/>
</dbReference>
<dbReference type="InterPro" id="IPR050329">
    <property type="entry name" value="GLI_C2H2-zinc-finger"/>
</dbReference>
<reference evidence="10" key="1">
    <citation type="journal article" date="2020" name="Stud. Mycol.">
        <title>101 Dothideomycetes genomes: a test case for predicting lifestyles and emergence of pathogens.</title>
        <authorList>
            <person name="Haridas S."/>
            <person name="Albert R."/>
            <person name="Binder M."/>
            <person name="Bloem J."/>
            <person name="Labutti K."/>
            <person name="Salamov A."/>
            <person name="Andreopoulos B."/>
            <person name="Baker S."/>
            <person name="Barry K."/>
            <person name="Bills G."/>
            <person name="Bluhm B."/>
            <person name="Cannon C."/>
            <person name="Castanera R."/>
            <person name="Culley D."/>
            <person name="Daum C."/>
            <person name="Ezra D."/>
            <person name="Gonzalez J."/>
            <person name="Henrissat B."/>
            <person name="Kuo A."/>
            <person name="Liang C."/>
            <person name="Lipzen A."/>
            <person name="Lutzoni F."/>
            <person name="Magnuson J."/>
            <person name="Mondo S."/>
            <person name="Nolan M."/>
            <person name="Ohm R."/>
            <person name="Pangilinan J."/>
            <person name="Park H.-J."/>
            <person name="Ramirez L."/>
            <person name="Alfaro M."/>
            <person name="Sun H."/>
            <person name="Tritt A."/>
            <person name="Yoshinaga Y."/>
            <person name="Zwiers L.-H."/>
            <person name="Turgeon B."/>
            <person name="Goodwin S."/>
            <person name="Spatafora J."/>
            <person name="Crous P."/>
            <person name="Grigoriev I."/>
        </authorList>
    </citation>
    <scope>NUCLEOTIDE SEQUENCE</scope>
    <source>
        <strain evidence="10">CBS 113389</strain>
    </source>
</reference>
<dbReference type="FunFam" id="3.30.160.60:FF:000110">
    <property type="entry name" value="Zinc finger protein-like"/>
    <property type="match status" value="2"/>
</dbReference>
<evidence type="ECO:0000256" key="5">
    <source>
        <dbReference type="ARBA" id="ARBA00022833"/>
    </source>
</evidence>
<proteinExistence type="predicted"/>
<feature type="region of interest" description="Disordered" evidence="8">
    <location>
        <begin position="456"/>
        <end position="478"/>
    </location>
</feature>
<gene>
    <name evidence="10" type="ORF">BDY17DRAFT_323210</name>
</gene>
<dbReference type="Pfam" id="PF00096">
    <property type="entry name" value="zf-C2H2"/>
    <property type="match status" value="3"/>
</dbReference>
<evidence type="ECO:0000256" key="8">
    <source>
        <dbReference type="SAM" id="MobiDB-lite"/>
    </source>
</evidence>
<dbReference type="PANTHER" id="PTHR19818">
    <property type="entry name" value="ZINC FINGER PROTEIN ZIC AND GLI"/>
    <property type="match status" value="1"/>
</dbReference>
<feature type="region of interest" description="Disordered" evidence="8">
    <location>
        <begin position="1"/>
        <end position="22"/>
    </location>
</feature>
<dbReference type="GO" id="GO:0000981">
    <property type="term" value="F:DNA-binding transcription factor activity, RNA polymerase II-specific"/>
    <property type="evidence" value="ECO:0007669"/>
    <property type="project" value="TreeGrafter"/>
</dbReference>
<dbReference type="PROSITE" id="PS00028">
    <property type="entry name" value="ZINC_FINGER_C2H2_1"/>
    <property type="match status" value="3"/>
</dbReference>
<dbReference type="EMBL" id="MU001634">
    <property type="protein sequence ID" value="KAF2484348.1"/>
    <property type="molecule type" value="Genomic_DNA"/>
</dbReference>
<dbReference type="Gene3D" id="3.30.160.60">
    <property type="entry name" value="Classic Zinc Finger"/>
    <property type="match status" value="4"/>
</dbReference>
<keyword evidence="2" id="KW-0479">Metal-binding</keyword>
<dbReference type="PROSITE" id="PS50157">
    <property type="entry name" value="ZINC_FINGER_C2H2_2"/>
    <property type="match status" value="3"/>
</dbReference>
<keyword evidence="6" id="KW-0539">Nucleus</keyword>
<evidence type="ECO:0000313" key="10">
    <source>
        <dbReference type="EMBL" id="KAF2484348.1"/>
    </source>
</evidence>
<dbReference type="Proteomes" id="UP000799767">
    <property type="component" value="Unassembled WGS sequence"/>
</dbReference>
<evidence type="ECO:0000256" key="1">
    <source>
        <dbReference type="ARBA" id="ARBA00004123"/>
    </source>
</evidence>
<evidence type="ECO:0000256" key="2">
    <source>
        <dbReference type="ARBA" id="ARBA00022723"/>
    </source>
</evidence>
<feature type="region of interest" description="Disordered" evidence="8">
    <location>
        <begin position="249"/>
        <end position="297"/>
    </location>
</feature>
<feature type="domain" description="C2H2-type" evidence="9">
    <location>
        <begin position="233"/>
        <end position="260"/>
    </location>
</feature>
<feature type="compositionally biased region" description="Low complexity" evidence="8">
    <location>
        <begin position="269"/>
        <end position="286"/>
    </location>
</feature>
<evidence type="ECO:0000256" key="3">
    <source>
        <dbReference type="ARBA" id="ARBA00022737"/>
    </source>
</evidence>
<evidence type="ECO:0000259" key="9">
    <source>
        <dbReference type="PROSITE" id="PS50157"/>
    </source>
</evidence>
<keyword evidence="4 7" id="KW-0863">Zinc-finger</keyword>
<keyword evidence="11" id="KW-1185">Reference proteome</keyword>
<dbReference type="InterPro" id="IPR013087">
    <property type="entry name" value="Znf_C2H2_type"/>
</dbReference>
<dbReference type="GO" id="GO:0000978">
    <property type="term" value="F:RNA polymerase II cis-regulatory region sequence-specific DNA binding"/>
    <property type="evidence" value="ECO:0007669"/>
    <property type="project" value="TreeGrafter"/>
</dbReference>
<dbReference type="SUPFAM" id="SSF57667">
    <property type="entry name" value="beta-beta-alpha zinc fingers"/>
    <property type="match status" value="2"/>
</dbReference>
<sequence>MDFSIPGVPIPESDLRHAPPPQHQGLPYFVQHDDGGMMLDSGFDSSYSTMGEDDFAAAFPPFPPCDDCTPVTKTNIPHHHHPSGRLAGASAQLAGHFCCSWIIHDQPCYLCFESAEALDNHIKNDHAGKDGTYRCLWHDCSKHDTSTQTIGPMNFGNKPKLMRHVHSHTGYKPFPCPFPDCDKGFVTKEQLKNHETTHTKSRKYKCEQCGKAFAVKSALTTHITAVHDEKKIHSCEICGKAFADSSNLSKHKQTHFRDNSAKKQRSRRSTTTTNTNTISTRSSPSIATPSAEPATPVMHVPSLQQFALSSGMMAPPAAPKQPSAPNFFNPLPAAYCSVSTTSSAGSPLRDAFDPSYYCCDEQCPAPVGPATPCDSPEECSLEGFCDLPECLGQTDHDTGISSAGTSALGCACGEDSPLSPHQIEQLRNFHSAAMAPWDAGNVPGGVGFVHAGAAHAHPPRQHHQDVRSQYYDMQGSLR</sequence>
<dbReference type="RefSeq" id="XP_033590917.1">
    <property type="nucleotide sequence ID" value="XM_033736971.1"/>
</dbReference>
<name>A0A6A6PVZ8_9PEZI</name>
<keyword evidence="3" id="KW-0677">Repeat</keyword>
<feature type="domain" description="C2H2-type" evidence="9">
    <location>
        <begin position="174"/>
        <end position="203"/>
    </location>
</feature>
<dbReference type="SMART" id="SM00355">
    <property type="entry name" value="ZnF_C2H2"/>
    <property type="match status" value="5"/>
</dbReference>
<protein>
    <recommendedName>
        <fullName evidence="9">C2H2-type domain-containing protein</fullName>
    </recommendedName>
</protein>
<evidence type="ECO:0000256" key="7">
    <source>
        <dbReference type="PROSITE-ProRule" id="PRU00042"/>
    </source>
</evidence>
<comment type="subcellular location">
    <subcellularLocation>
        <location evidence="1">Nucleus</location>
    </subcellularLocation>
</comment>
<dbReference type="GO" id="GO:0045944">
    <property type="term" value="P:positive regulation of transcription by RNA polymerase II"/>
    <property type="evidence" value="ECO:0007669"/>
    <property type="project" value="UniProtKB-ARBA"/>
</dbReference>
<dbReference type="OrthoDB" id="3437960at2759"/>
<dbReference type="PANTHER" id="PTHR19818:SF139">
    <property type="entry name" value="PAIR-RULE PROTEIN ODD-PAIRED"/>
    <property type="match status" value="1"/>
</dbReference>
<dbReference type="GO" id="GO:0005634">
    <property type="term" value="C:nucleus"/>
    <property type="evidence" value="ECO:0007669"/>
    <property type="project" value="UniProtKB-SubCell"/>
</dbReference>
<keyword evidence="5" id="KW-0862">Zinc</keyword>
<dbReference type="GO" id="GO:0008270">
    <property type="term" value="F:zinc ion binding"/>
    <property type="evidence" value="ECO:0007669"/>
    <property type="project" value="UniProtKB-KW"/>
</dbReference>
<evidence type="ECO:0000313" key="11">
    <source>
        <dbReference type="Proteomes" id="UP000799767"/>
    </source>
</evidence>
<dbReference type="AlphaFoldDB" id="A0A6A6PVZ8"/>
<evidence type="ECO:0000256" key="6">
    <source>
        <dbReference type="ARBA" id="ARBA00023242"/>
    </source>
</evidence>
<dbReference type="FunFam" id="3.30.160.60:FF:001102">
    <property type="entry name" value="Transcription factor IIIA"/>
    <property type="match status" value="1"/>
</dbReference>
<accession>A0A6A6PVZ8</accession>
<organism evidence="10 11">
    <name type="scientific">Neohortaea acidophila</name>
    <dbReference type="NCBI Taxonomy" id="245834"/>
    <lineage>
        <taxon>Eukaryota</taxon>
        <taxon>Fungi</taxon>
        <taxon>Dikarya</taxon>
        <taxon>Ascomycota</taxon>
        <taxon>Pezizomycotina</taxon>
        <taxon>Dothideomycetes</taxon>
        <taxon>Dothideomycetidae</taxon>
        <taxon>Mycosphaerellales</taxon>
        <taxon>Teratosphaeriaceae</taxon>
        <taxon>Neohortaea</taxon>
    </lineage>
</organism>
<dbReference type="GeneID" id="54477973"/>
<evidence type="ECO:0000256" key="4">
    <source>
        <dbReference type="ARBA" id="ARBA00022771"/>
    </source>
</evidence>
<feature type="domain" description="C2H2-type" evidence="9">
    <location>
        <begin position="204"/>
        <end position="232"/>
    </location>
</feature>